<feature type="transmembrane region" description="Helical" evidence="2">
    <location>
        <begin position="20"/>
        <end position="36"/>
    </location>
</feature>
<dbReference type="Pfam" id="PF00892">
    <property type="entry name" value="EamA"/>
    <property type="match status" value="1"/>
</dbReference>
<name>A0A2T1A4X9_9ACTN</name>
<feature type="domain" description="EamA" evidence="3">
    <location>
        <begin position="43"/>
        <end position="173"/>
    </location>
</feature>
<dbReference type="RefSeq" id="WP_202862377.1">
    <property type="nucleotide sequence ID" value="NZ_PVUE01000002.1"/>
</dbReference>
<evidence type="ECO:0000313" key="4">
    <source>
        <dbReference type="EMBL" id="PRZ43652.1"/>
    </source>
</evidence>
<feature type="transmembrane region" description="Helical" evidence="2">
    <location>
        <begin position="72"/>
        <end position="90"/>
    </location>
</feature>
<dbReference type="AlphaFoldDB" id="A0A2T1A4X9"/>
<dbReference type="InterPro" id="IPR037185">
    <property type="entry name" value="EmrE-like"/>
</dbReference>
<feature type="transmembrane region" description="Helical" evidence="2">
    <location>
        <begin position="161"/>
        <end position="180"/>
    </location>
</feature>
<feature type="transmembrane region" description="Helical" evidence="2">
    <location>
        <begin position="102"/>
        <end position="120"/>
    </location>
</feature>
<keyword evidence="2" id="KW-0812">Transmembrane</keyword>
<evidence type="ECO:0000313" key="5">
    <source>
        <dbReference type="Proteomes" id="UP000237752"/>
    </source>
</evidence>
<feature type="transmembrane region" description="Helical" evidence="2">
    <location>
        <begin position="132"/>
        <end position="155"/>
    </location>
</feature>
<protein>
    <submittedName>
        <fullName evidence="4">EamA-like transporter family protein</fullName>
    </submittedName>
</protein>
<keyword evidence="5" id="KW-1185">Reference proteome</keyword>
<dbReference type="SUPFAM" id="SSF103481">
    <property type="entry name" value="Multidrug resistance efflux transporter EmrE"/>
    <property type="match status" value="1"/>
</dbReference>
<evidence type="ECO:0000259" key="3">
    <source>
        <dbReference type="Pfam" id="PF00892"/>
    </source>
</evidence>
<feature type="transmembrane region" description="Helical" evidence="2">
    <location>
        <begin position="42"/>
        <end position="60"/>
    </location>
</feature>
<evidence type="ECO:0000256" key="1">
    <source>
        <dbReference type="ARBA" id="ARBA00007362"/>
    </source>
</evidence>
<comment type="similarity">
    <text evidence="1">Belongs to the EamA transporter family.</text>
</comment>
<sequence length="190" mass="19413">MEFIGPVAIAALGSRTVRDLGGLLLAVLGIVLLGDVRWDGHALGVVFAIGAGVLWAGYIVLGKIVADGKQGIDGLAVGLCGAALVTSPMALTTGPVWHSPNLLLFAIAVGVLSSALPYALDQVVLVRMGRDGFALLLAILPATAAAIGVVVLRQIPTPVEVVGIALVIVAVWVSQSRWRANATRGRGSGR</sequence>
<dbReference type="InterPro" id="IPR000620">
    <property type="entry name" value="EamA_dom"/>
</dbReference>
<comment type="caution">
    <text evidence="4">The sequence shown here is derived from an EMBL/GenBank/DDBJ whole genome shotgun (WGS) entry which is preliminary data.</text>
</comment>
<gene>
    <name evidence="4" type="ORF">CLV47_102343</name>
</gene>
<proteinExistence type="inferred from homology"/>
<organism evidence="4 5">
    <name type="scientific">Antricoccus suffuscus</name>
    <dbReference type="NCBI Taxonomy" id="1629062"/>
    <lineage>
        <taxon>Bacteria</taxon>
        <taxon>Bacillati</taxon>
        <taxon>Actinomycetota</taxon>
        <taxon>Actinomycetes</taxon>
        <taxon>Geodermatophilales</taxon>
        <taxon>Antricoccaceae</taxon>
        <taxon>Antricoccus</taxon>
    </lineage>
</organism>
<keyword evidence="2" id="KW-0472">Membrane</keyword>
<reference evidence="4 5" key="1">
    <citation type="submission" date="2018-03" db="EMBL/GenBank/DDBJ databases">
        <title>Genomic Encyclopedia of Archaeal and Bacterial Type Strains, Phase II (KMG-II): from individual species to whole genera.</title>
        <authorList>
            <person name="Goeker M."/>
        </authorList>
    </citation>
    <scope>NUCLEOTIDE SEQUENCE [LARGE SCALE GENOMIC DNA]</scope>
    <source>
        <strain evidence="4 5">DSM 100065</strain>
    </source>
</reference>
<keyword evidence="2" id="KW-1133">Transmembrane helix</keyword>
<dbReference type="EMBL" id="PVUE01000002">
    <property type="protein sequence ID" value="PRZ43652.1"/>
    <property type="molecule type" value="Genomic_DNA"/>
</dbReference>
<dbReference type="Proteomes" id="UP000237752">
    <property type="component" value="Unassembled WGS sequence"/>
</dbReference>
<accession>A0A2T1A4X9</accession>
<dbReference type="GO" id="GO:0016020">
    <property type="term" value="C:membrane"/>
    <property type="evidence" value="ECO:0007669"/>
    <property type="project" value="InterPro"/>
</dbReference>
<evidence type="ECO:0000256" key="2">
    <source>
        <dbReference type="SAM" id="Phobius"/>
    </source>
</evidence>